<dbReference type="EMBL" id="JALEMU010000141">
    <property type="protein sequence ID" value="MCI5756364.1"/>
    <property type="molecule type" value="Genomic_DNA"/>
</dbReference>
<accession>A0AAE3FIX6</accession>
<comment type="caution">
    <text evidence="1">The sequence shown here is derived from an EMBL/GenBank/DDBJ whole genome shotgun (WGS) entry which is preliminary data.</text>
</comment>
<organism evidence="1 2">
    <name type="scientific">Candidatus Colimorpha enterica</name>
    <dbReference type="NCBI Taxonomy" id="3083063"/>
    <lineage>
        <taxon>Bacteria</taxon>
        <taxon>Pseudomonadati</taxon>
        <taxon>Bacteroidota</taxon>
        <taxon>Bacteroidia</taxon>
        <taxon>Bacteroidales</taxon>
        <taxon>Candidatus Colimorpha</taxon>
    </lineage>
</organism>
<protein>
    <submittedName>
        <fullName evidence="1">DUF1836 domain-containing protein</fullName>
    </submittedName>
</protein>
<dbReference type="AlphaFoldDB" id="A0AAE3FIX6"/>
<dbReference type="InterPro" id="IPR014975">
    <property type="entry name" value="DUF1836"/>
</dbReference>
<evidence type="ECO:0000313" key="2">
    <source>
        <dbReference type="Proteomes" id="UP001139365"/>
    </source>
</evidence>
<proteinExistence type="predicted"/>
<evidence type="ECO:0000313" key="1">
    <source>
        <dbReference type="EMBL" id="MCI5756364.1"/>
    </source>
</evidence>
<dbReference type="Pfam" id="PF08876">
    <property type="entry name" value="DUF1836"/>
    <property type="match status" value="1"/>
</dbReference>
<sequence>MNFEIRTDIYPGSVVPKNAAENADGEQFLNRSFFLTDGVMLSQIKEISGIDGSTLQNWVKRGWIGNTVNKKYSKNQLARILIINMLRDTMHLEEIDYLLKYVNGTINWEEDDIIPEARLYAYICRIIDGSAEQGISSMEKLHEYISASVCDYAETVPGARERLQNALGVIISAYFASLAKEKTRGLFLELRKRAEKETEERARLMSGMVIPQRMKSDASFPGNK</sequence>
<dbReference type="PANTHER" id="PTHR40056">
    <property type="entry name" value="HYPOTHETICAL CYTOSOLIC PROTEIN"/>
    <property type="match status" value="1"/>
</dbReference>
<gene>
    <name evidence="1" type="ORF">MR241_08760</name>
</gene>
<reference evidence="1 2" key="1">
    <citation type="submission" date="2022-03" db="EMBL/GenBank/DDBJ databases">
        <title>Metagenome-assembled genomes from swine fecal metagenomes.</title>
        <authorList>
            <person name="Holman D.B."/>
            <person name="Kommadath A."/>
        </authorList>
    </citation>
    <scope>NUCLEOTIDE SEQUENCE [LARGE SCALE GENOMIC DNA]</scope>
    <source>
        <strain evidence="1">SUG147</strain>
    </source>
</reference>
<name>A0AAE3FIX6_9BACT</name>
<dbReference type="Proteomes" id="UP001139365">
    <property type="component" value="Unassembled WGS sequence"/>
</dbReference>
<dbReference type="PANTHER" id="PTHR40056:SF1">
    <property type="entry name" value="DUF1836 DOMAIN-CONTAINING PROTEIN"/>
    <property type="match status" value="1"/>
</dbReference>